<dbReference type="SUPFAM" id="SSF53756">
    <property type="entry name" value="UDP-Glycosyltransferase/glycogen phosphorylase"/>
    <property type="match status" value="1"/>
</dbReference>
<sequence>MSTPAQAGSCSTSALPPTAPDLLVDARRTFFHGPRLRKVTARADSPATGTLQQFLDAEYSTDFTSSVSGPHATLDTADITVARLRQLCRLSAPLAPEAVLAHDFANPAVAAVLTDMWPVTVSCYGKPHAEAVLRNRLTGPHLDTADIPFLLDRAESAGLRPLTADEAVSLPAHDQRGARHALWRYLHSLPGGHTHLPDPGQAADPYERLLANPPATLPDHPAQHGTVVAQTMLQGDLDTPGQGLSGGMSVLLGGLGDQLATNEYIGHVLTVVTAGHDSLEREMNLLRPRTPAHTVLRLPVDAPASPPHEGWTPYRAALNWWARRLFAALPRKVDVIHLRFGDEASLALADAAEHAGTRTVFTATPDPHRTLTHTYTDTCSTASDEEHLLRDDLHRIFCADRLVDRSDEVIGIAGPSGAEHLLRHFPVLEDRYGPDGPPAPPEGIAPYTPDPAESTLRKQMLDALYADGSRTDALSPQDRELPLLLSVGRLHPVKQQDMLVHTWLVTEMWRSTTLVIVGGSHNAPARQEHETRRRIHELLRGHNAAASRLAIVPAMPNMSIRRLERALADPASGPATWYVCPSAKEEFGIAILEAMEAGLPVTGPQRGGVAHYVHDGVNGLLLDTSSPSGLARGLHRLRSLPESTRHRMAMAAQHTATTRYALQDMTDFLCTTYSTLAQRPRTNAVSRGARVDPA</sequence>
<keyword evidence="4" id="KW-0328">Glycosyltransferase</keyword>
<dbReference type="GO" id="GO:0016757">
    <property type="term" value="F:glycosyltransferase activity"/>
    <property type="evidence" value="ECO:0007669"/>
    <property type="project" value="UniProtKB-KW"/>
</dbReference>
<dbReference type="InterPro" id="IPR001296">
    <property type="entry name" value="Glyco_trans_1"/>
</dbReference>
<dbReference type="PANTHER" id="PTHR12526">
    <property type="entry name" value="GLYCOSYLTRANSFERASE"/>
    <property type="match status" value="1"/>
</dbReference>
<dbReference type="EMBL" id="CP159534">
    <property type="protein sequence ID" value="XCJ75249.1"/>
    <property type="molecule type" value="Genomic_DNA"/>
</dbReference>
<evidence type="ECO:0000256" key="1">
    <source>
        <dbReference type="ARBA" id="ARBA00021292"/>
    </source>
</evidence>
<proteinExistence type="predicted"/>
<dbReference type="Pfam" id="PF00534">
    <property type="entry name" value="Glycos_transf_1"/>
    <property type="match status" value="1"/>
</dbReference>
<dbReference type="RefSeq" id="WP_353946684.1">
    <property type="nucleotide sequence ID" value="NZ_CP159534.1"/>
</dbReference>
<reference evidence="4" key="1">
    <citation type="submission" date="2024-06" db="EMBL/GenBank/DDBJ databases">
        <title>Streptomyces sp. strain HUAS MG91 genome sequences.</title>
        <authorList>
            <person name="Mo P."/>
        </authorList>
    </citation>
    <scope>NUCLEOTIDE SEQUENCE</scope>
    <source>
        <strain evidence="4">HUAS MG91</strain>
    </source>
</reference>
<dbReference type="PANTHER" id="PTHR12526:SF637">
    <property type="entry name" value="GLYCOSYLTRANSFERASE EPSF-RELATED"/>
    <property type="match status" value="1"/>
</dbReference>
<dbReference type="Gene3D" id="3.40.50.2000">
    <property type="entry name" value="Glycogen Phosphorylase B"/>
    <property type="match status" value="2"/>
</dbReference>
<dbReference type="AlphaFoldDB" id="A0AAU8J475"/>
<feature type="domain" description="Glycosyl transferase family 1" evidence="3">
    <location>
        <begin position="479"/>
        <end position="653"/>
    </location>
</feature>
<organism evidence="4">
    <name type="scientific">Streptomyces tabacisoli</name>
    <dbReference type="NCBI Taxonomy" id="3156398"/>
    <lineage>
        <taxon>Bacteria</taxon>
        <taxon>Bacillati</taxon>
        <taxon>Actinomycetota</taxon>
        <taxon>Actinomycetes</taxon>
        <taxon>Kitasatosporales</taxon>
        <taxon>Streptomycetaceae</taxon>
        <taxon>Streptomyces</taxon>
    </lineage>
</organism>
<name>A0AAU8J475_9ACTN</name>
<dbReference type="KEGG" id="stac:ABII15_37110"/>
<evidence type="ECO:0000313" key="4">
    <source>
        <dbReference type="EMBL" id="XCJ75249.1"/>
    </source>
</evidence>
<accession>A0AAU8J475</accession>
<gene>
    <name evidence="4" type="ORF">ABII15_37110</name>
</gene>
<evidence type="ECO:0000259" key="3">
    <source>
        <dbReference type="Pfam" id="PF00534"/>
    </source>
</evidence>
<evidence type="ECO:0000256" key="2">
    <source>
        <dbReference type="ARBA" id="ARBA00022679"/>
    </source>
</evidence>
<keyword evidence="2 4" id="KW-0808">Transferase</keyword>
<dbReference type="CDD" id="cd03801">
    <property type="entry name" value="GT4_PimA-like"/>
    <property type="match status" value="1"/>
</dbReference>
<protein>
    <recommendedName>
        <fullName evidence="1">D-inositol 3-phosphate glycosyltransferase</fullName>
    </recommendedName>
</protein>